<dbReference type="SMART" id="SM00065">
    <property type="entry name" value="GAF"/>
    <property type="match status" value="1"/>
</dbReference>
<dbReference type="SUPFAM" id="SSF55781">
    <property type="entry name" value="GAF domain-like"/>
    <property type="match status" value="1"/>
</dbReference>
<sequence length="219" mass="24946">MSSDTLKKLNKNELVECLDTLESIALDLMSSKDARTLLPGIVQKAMDLLIADGGSLYLLSEDKLSMQFEVLKNQSFSTKHFETLNISLEEKSLATFCFHNKEVINIDDVYLLDPSFDFKFNARLDSLHNYHTKSMLSVPLINSQDEAIGVIQLINKKNFYSEEWPNEYQEISNSLSFTQMDINLLERFAKLISIGLENSKSHVVHELEEETPPPLLKIA</sequence>
<evidence type="ECO:0000313" key="2">
    <source>
        <dbReference type="EMBL" id="OUR99759.1"/>
    </source>
</evidence>
<dbReference type="AlphaFoldDB" id="A0A1Y5FCE9"/>
<dbReference type="Pfam" id="PF01590">
    <property type="entry name" value="GAF"/>
    <property type="match status" value="1"/>
</dbReference>
<dbReference type="InterPro" id="IPR029016">
    <property type="entry name" value="GAF-like_dom_sf"/>
</dbReference>
<dbReference type="Proteomes" id="UP000196531">
    <property type="component" value="Unassembled WGS sequence"/>
</dbReference>
<proteinExistence type="predicted"/>
<name>A0A1Y5FCE9_9BACT</name>
<dbReference type="Gene3D" id="3.30.450.40">
    <property type="match status" value="1"/>
</dbReference>
<dbReference type="InterPro" id="IPR003018">
    <property type="entry name" value="GAF"/>
</dbReference>
<evidence type="ECO:0000259" key="1">
    <source>
        <dbReference type="SMART" id="SM00065"/>
    </source>
</evidence>
<accession>A0A1Y5FCE9</accession>
<evidence type="ECO:0000313" key="3">
    <source>
        <dbReference type="Proteomes" id="UP000196531"/>
    </source>
</evidence>
<comment type="caution">
    <text evidence="2">The sequence shown here is derived from an EMBL/GenBank/DDBJ whole genome shotgun (WGS) entry which is preliminary data.</text>
</comment>
<gene>
    <name evidence="2" type="ORF">A9Q84_01665</name>
</gene>
<protein>
    <recommendedName>
        <fullName evidence="1">GAF domain-containing protein</fullName>
    </recommendedName>
</protein>
<organism evidence="2 3">
    <name type="scientific">Halobacteriovorax marinus</name>
    <dbReference type="NCBI Taxonomy" id="97084"/>
    <lineage>
        <taxon>Bacteria</taxon>
        <taxon>Pseudomonadati</taxon>
        <taxon>Bdellovibrionota</taxon>
        <taxon>Bacteriovoracia</taxon>
        <taxon>Bacteriovoracales</taxon>
        <taxon>Halobacteriovoraceae</taxon>
        <taxon>Halobacteriovorax</taxon>
    </lineage>
</organism>
<reference evidence="3" key="1">
    <citation type="journal article" date="2017" name="Proc. Natl. Acad. Sci. U.S.A.">
        <title>Simulation of Deepwater Horizon oil plume reveals substrate specialization within a complex community of hydrocarbon-degraders.</title>
        <authorList>
            <person name="Hu P."/>
            <person name="Dubinsky E.A."/>
            <person name="Probst A.J."/>
            <person name="Wang J."/>
            <person name="Sieber C.M.K."/>
            <person name="Tom L.M."/>
            <person name="Gardinali P."/>
            <person name="Banfield J.F."/>
            <person name="Atlas R.M."/>
            <person name="Andersen G.L."/>
        </authorList>
    </citation>
    <scope>NUCLEOTIDE SEQUENCE [LARGE SCALE GENOMIC DNA]</scope>
</reference>
<feature type="domain" description="GAF" evidence="1">
    <location>
        <begin position="33"/>
        <end position="206"/>
    </location>
</feature>
<dbReference type="EMBL" id="MAAO01000002">
    <property type="protein sequence ID" value="OUR99759.1"/>
    <property type="molecule type" value="Genomic_DNA"/>
</dbReference>